<accession>A0A6L8VMD8</accession>
<dbReference type="RefSeq" id="WP_161348625.1">
    <property type="nucleotide sequence ID" value="NZ_BMGW01000019.1"/>
</dbReference>
<evidence type="ECO:0000313" key="3">
    <source>
        <dbReference type="Proteomes" id="UP000477083"/>
    </source>
</evidence>
<evidence type="ECO:0000313" key="2">
    <source>
        <dbReference type="EMBL" id="MZQ91244.1"/>
    </source>
</evidence>
<proteinExistence type="predicted"/>
<dbReference type="Pfam" id="PF04230">
    <property type="entry name" value="PS_pyruv_trans"/>
    <property type="match status" value="1"/>
</dbReference>
<dbReference type="Proteomes" id="UP000477083">
    <property type="component" value="Unassembled WGS sequence"/>
</dbReference>
<dbReference type="PANTHER" id="PTHR36836:SF1">
    <property type="entry name" value="COLANIC ACID BIOSYNTHESIS PROTEIN WCAK"/>
    <property type="match status" value="1"/>
</dbReference>
<dbReference type="AlphaFoldDB" id="A0A6L8VMD8"/>
<organism evidence="2 3">
    <name type="scientific">Frigidibacter albus</name>
    <dbReference type="NCBI Taxonomy" id="1465486"/>
    <lineage>
        <taxon>Bacteria</taxon>
        <taxon>Pseudomonadati</taxon>
        <taxon>Pseudomonadota</taxon>
        <taxon>Alphaproteobacteria</taxon>
        <taxon>Rhodobacterales</taxon>
        <taxon>Paracoccaceae</taxon>
        <taxon>Frigidibacter</taxon>
    </lineage>
</organism>
<dbReference type="InterPro" id="IPR007345">
    <property type="entry name" value="Polysacch_pyruvyl_Trfase"/>
</dbReference>
<sequence length="407" mass="45335">MKKTVLFSYQQLSNVGCEIIIRGTVAFLTRTFPQHDLEFVVSSYNPERDRALLADVPSVTVVPMQGWKRYLRGLLQKTGLFDSHWVPRFATSEFRRADLFCSVGGDIYTMFGNSIPHDWLGYENFASRHGIPSIMFGANMERFEVVPEADRKKLIDHLKRFKVLAVRDAGTVEYLGSHGVSDNVTLHPDPCFCLRPVTTFERRPIRRIAINFTPILIRDFGAPVVERFARIVEALVGKGYEISFVPHVYSSEDLPSLSDPDALARLYAALSPEVQAQVKRFEGPISFATVAAALREIDLFVGGRMHGCLNSLTLGKAVCFVGYSRKVRTMVDWLASESPFSVMSRSYGAVPADEIDVGWLEQLIAAHDIWAAADPGGKVVIDTQAYLDGLTARARVAEAVDLNASKR</sequence>
<comment type="caution">
    <text evidence="2">The sequence shown here is derived from an EMBL/GenBank/DDBJ whole genome shotgun (WGS) entry which is preliminary data.</text>
</comment>
<dbReference type="OrthoDB" id="1814359at2"/>
<name>A0A6L8VMD8_9RHOB</name>
<feature type="domain" description="Polysaccharide pyruvyl transferase" evidence="1">
    <location>
        <begin position="14"/>
        <end position="324"/>
    </location>
</feature>
<keyword evidence="3" id="KW-1185">Reference proteome</keyword>
<gene>
    <name evidence="2" type="ORF">GS660_19335</name>
</gene>
<dbReference type="EMBL" id="WWNR01000020">
    <property type="protein sequence ID" value="MZQ91244.1"/>
    <property type="molecule type" value="Genomic_DNA"/>
</dbReference>
<protein>
    <recommendedName>
        <fullName evidence="1">Polysaccharide pyruvyl transferase domain-containing protein</fullName>
    </recommendedName>
</protein>
<evidence type="ECO:0000259" key="1">
    <source>
        <dbReference type="Pfam" id="PF04230"/>
    </source>
</evidence>
<dbReference type="PANTHER" id="PTHR36836">
    <property type="entry name" value="COLANIC ACID BIOSYNTHESIS PROTEIN WCAK"/>
    <property type="match status" value="1"/>
</dbReference>
<reference evidence="2 3" key="1">
    <citation type="submission" date="2020-01" db="EMBL/GenBank/DDBJ databases">
        <title>Frigidibacter albus SP32T (=CGMCC 1.13995T).</title>
        <authorList>
            <person name="Liao X."/>
        </authorList>
    </citation>
    <scope>NUCLEOTIDE SEQUENCE [LARGE SCALE GENOMIC DNA]</scope>
    <source>
        <strain evidence="2 3">SP32</strain>
    </source>
</reference>